<keyword evidence="2" id="KW-1185">Reference proteome</keyword>
<protein>
    <submittedName>
        <fullName evidence="1">Uncharacterized protein</fullName>
    </submittedName>
</protein>
<sequence length="81" mass="9246">MKVKVKRSLYIKARDGSTDRKKFALNLLELLFTADVLRSSTFMGSERKKRLCPLRTSALKATIFKEFPAQNAEERPQAGLE</sequence>
<dbReference type="EnsemblMetazoa" id="XM_028658499.1">
    <property type="protein sequence ID" value="XP_028514300.1"/>
    <property type="gene ID" value="LOC110237037"/>
</dbReference>
<accession>A0A913YG30</accession>
<dbReference type="AlphaFoldDB" id="A0A913YG30"/>
<dbReference type="KEGG" id="epa:110237037"/>
<reference evidence="1" key="1">
    <citation type="submission" date="2022-11" db="UniProtKB">
        <authorList>
            <consortium name="EnsemblMetazoa"/>
        </authorList>
    </citation>
    <scope>IDENTIFICATION</scope>
</reference>
<evidence type="ECO:0000313" key="1">
    <source>
        <dbReference type="EnsemblMetazoa" id="XP_028514300.1"/>
    </source>
</evidence>
<proteinExistence type="predicted"/>
<dbReference type="RefSeq" id="XP_028514300.1">
    <property type="nucleotide sequence ID" value="XM_028658499.1"/>
</dbReference>
<evidence type="ECO:0000313" key="2">
    <source>
        <dbReference type="Proteomes" id="UP000887567"/>
    </source>
</evidence>
<dbReference type="GeneID" id="110237037"/>
<organism evidence="1 2">
    <name type="scientific">Exaiptasia diaphana</name>
    <name type="common">Tropical sea anemone</name>
    <name type="synonym">Aiptasia pulchella</name>
    <dbReference type="NCBI Taxonomy" id="2652724"/>
    <lineage>
        <taxon>Eukaryota</taxon>
        <taxon>Metazoa</taxon>
        <taxon>Cnidaria</taxon>
        <taxon>Anthozoa</taxon>
        <taxon>Hexacorallia</taxon>
        <taxon>Actiniaria</taxon>
        <taxon>Aiptasiidae</taxon>
        <taxon>Exaiptasia</taxon>
    </lineage>
</organism>
<dbReference type="Proteomes" id="UP000887567">
    <property type="component" value="Unplaced"/>
</dbReference>
<name>A0A913YG30_EXADI</name>